<feature type="compositionally biased region" description="Basic and acidic residues" evidence="7">
    <location>
        <begin position="47"/>
        <end position="56"/>
    </location>
</feature>
<dbReference type="CDD" id="cd15566">
    <property type="entry name" value="PHD3_NSD"/>
    <property type="match status" value="1"/>
</dbReference>
<dbReference type="InterPro" id="IPR019787">
    <property type="entry name" value="Znf_PHD-finger"/>
</dbReference>
<accession>A0AAJ0D9Z0</accession>
<sequence length="1140" mass="129018">MDIDPLSTFQTPPSKRRKLVAIMPSPPKLSDLLSAFGATRSPSSVSQDKKMVDLKNLRPVKPEFSYAESESTNSPTKSDGSSFDEVSPKSSKTSIKVEDSESEESEESEDELNAEETIQVAPTRTGTRELPARSTRSRISYASPKKKYKKKSSKAKKAKKLTSNLNDATNSKSSKAVIKTERGQARSDIAEFTKPKRDAFFLANKEFFQPLLPETSYIDKLQRLHDMKDDSDVEVVPHSAIMQQPAGITAVMKPYQLEGLSFLVYMHKNGMPSILGDEMGLGKTLQTLALFQWLREHEPTTGEHRPFLVICPLSVLSSWMNEAKRWTPELTAVRFHGPAKERERLKEECRRNASQFDIIVTTYEAFLAEQNWFKRIFVWRYCVLDEGHKIKNEKSLIAHALQSLSAEYRLLLTGTPLQNNLHEMWALLHWLYPSVFDINTADQFKQAFDLGKGKVSREFMDSARRLLEVVMLRRMKSSPGVNLGLPPKEEVLLYVPLTPMQRFWYQRLLTKVDTMTLEQLFAGAKAKEVQSIKQEAEKDRDLQKAVSELANAVGPTEDVWAESKEIMEKAVQTEEADTESSDWRKLMNLVMQLRKVCSHPYLLPNAAPEPYYLGDHIMRASGKFIVLDKLLHELVVKQKKKILIFSGFTKTLNMCEDLLAMKVASGDKPFRYLRLDGSTGRARRNLGIRMFNDVKSDFRVMLISTRAGGLGVNLASASDVVFMDEDWNPQITLQAEARAHRIGQTQKVTIYKLCAQGTVEEQMLGRIRKKLYLSAKITESMRNIHSGTQDNKKRKRGPSNDALEEDAPQLDTGSLKSLIRRGAQTLSRDEVDVTEMLKWDWATTLEKCKDKPMDTLGDGDAVDEETVEQSWLNTMEKVETAVFEGKKHQKEIEKKAAVATELDRADRRVGKNVTVMLDGFAINKESLNCADWEAVPTMAGKDPRLAEPPKRKRVEVPNQDFCQDCWGDGEIILCSGCPRSYHYKCLDKALQVKSKSKMGTFYCPQHECLDCQAKTSDAGGLIYRCRWCSNGFCEDCLDWDTAKLIGETLPEYELLGHAAKDNAWYIECPACVKHFEAEPEERDHIDQQVKRIDRAYAKYLAEEPFSTAGTTPATVSEVGTPVGGGYEMMPPPTKKMKMLK</sequence>
<dbReference type="Pfam" id="PF00176">
    <property type="entry name" value="SNF2-rel_dom"/>
    <property type="match status" value="1"/>
</dbReference>
<dbReference type="EMBL" id="JAWDJX010000037">
    <property type="protein sequence ID" value="KAK3049811.1"/>
    <property type="molecule type" value="Genomic_DNA"/>
</dbReference>
<dbReference type="FunFam" id="3.40.50.10810:FF:000114">
    <property type="entry name" value="DNA repair protein rad8"/>
    <property type="match status" value="1"/>
</dbReference>
<dbReference type="GO" id="GO:0008270">
    <property type="term" value="F:zinc ion binding"/>
    <property type="evidence" value="ECO:0007669"/>
    <property type="project" value="UniProtKB-KW"/>
</dbReference>
<reference evidence="10" key="1">
    <citation type="submission" date="2023-04" db="EMBL/GenBank/DDBJ databases">
        <title>Black Yeasts Isolated from many extreme environments.</title>
        <authorList>
            <person name="Coleine C."/>
            <person name="Stajich J.E."/>
            <person name="Selbmann L."/>
        </authorList>
    </citation>
    <scope>NUCLEOTIDE SEQUENCE</scope>
    <source>
        <strain evidence="10">CCFEE 5312</strain>
    </source>
</reference>
<dbReference type="InterPro" id="IPR000330">
    <property type="entry name" value="SNF2_N"/>
</dbReference>
<name>A0AAJ0D9Z0_9PEZI</name>
<dbReference type="InterPro" id="IPR014001">
    <property type="entry name" value="Helicase_ATP-bd"/>
</dbReference>
<feature type="region of interest" description="Disordered" evidence="7">
    <location>
        <begin position="783"/>
        <end position="815"/>
    </location>
</feature>
<feature type="domain" description="Helicase C-terminal" evidence="9">
    <location>
        <begin position="630"/>
        <end position="792"/>
    </location>
</feature>
<dbReference type="InterPro" id="IPR038718">
    <property type="entry name" value="SNF2-like_sf"/>
</dbReference>
<evidence type="ECO:0000259" key="8">
    <source>
        <dbReference type="PROSITE" id="PS51192"/>
    </source>
</evidence>
<evidence type="ECO:0000256" key="5">
    <source>
        <dbReference type="ARBA" id="ARBA00022833"/>
    </source>
</evidence>
<feature type="compositionally biased region" description="Basic residues" evidence="7">
    <location>
        <begin position="144"/>
        <end position="160"/>
    </location>
</feature>
<dbReference type="Pfam" id="PF00271">
    <property type="entry name" value="Helicase_C"/>
    <property type="match status" value="1"/>
</dbReference>
<dbReference type="InterPro" id="IPR027417">
    <property type="entry name" value="P-loop_NTPase"/>
</dbReference>
<protein>
    <submittedName>
        <fullName evidence="10">Uncharacterized protein</fullName>
    </submittedName>
</protein>
<dbReference type="InterPro" id="IPR013083">
    <property type="entry name" value="Znf_RING/FYVE/PHD"/>
</dbReference>
<dbReference type="GO" id="GO:0016787">
    <property type="term" value="F:hydrolase activity"/>
    <property type="evidence" value="ECO:0007669"/>
    <property type="project" value="UniProtKB-KW"/>
</dbReference>
<evidence type="ECO:0000256" key="2">
    <source>
        <dbReference type="ARBA" id="ARBA00022741"/>
    </source>
</evidence>
<dbReference type="InterPro" id="IPR011011">
    <property type="entry name" value="Znf_FYVE_PHD"/>
</dbReference>
<dbReference type="AlphaFoldDB" id="A0AAJ0D9Z0"/>
<dbReference type="SMART" id="SM00487">
    <property type="entry name" value="DEXDc"/>
    <property type="match status" value="1"/>
</dbReference>
<evidence type="ECO:0000313" key="11">
    <source>
        <dbReference type="Proteomes" id="UP001271007"/>
    </source>
</evidence>
<dbReference type="PANTHER" id="PTHR10799">
    <property type="entry name" value="SNF2/RAD54 HELICASE FAMILY"/>
    <property type="match status" value="1"/>
</dbReference>
<feature type="domain" description="Helicase ATP-binding" evidence="8">
    <location>
        <begin position="264"/>
        <end position="434"/>
    </location>
</feature>
<dbReference type="SMART" id="SM00490">
    <property type="entry name" value="HELICc"/>
    <property type="match status" value="1"/>
</dbReference>
<dbReference type="Gene3D" id="3.30.40.10">
    <property type="entry name" value="Zinc/RING finger domain, C3HC4 (zinc finger)"/>
    <property type="match status" value="1"/>
</dbReference>
<dbReference type="SUPFAM" id="SSF52540">
    <property type="entry name" value="P-loop containing nucleoside triphosphate hydrolases"/>
    <property type="match status" value="2"/>
</dbReference>
<comment type="caution">
    <text evidence="10">The sequence shown here is derived from an EMBL/GenBank/DDBJ whole genome shotgun (WGS) entry which is preliminary data.</text>
</comment>
<dbReference type="Proteomes" id="UP001271007">
    <property type="component" value="Unassembled WGS sequence"/>
</dbReference>
<dbReference type="PROSITE" id="PS51192">
    <property type="entry name" value="HELICASE_ATP_BIND_1"/>
    <property type="match status" value="1"/>
</dbReference>
<organism evidence="10 11">
    <name type="scientific">Extremus antarcticus</name>
    <dbReference type="NCBI Taxonomy" id="702011"/>
    <lineage>
        <taxon>Eukaryota</taxon>
        <taxon>Fungi</taxon>
        <taxon>Dikarya</taxon>
        <taxon>Ascomycota</taxon>
        <taxon>Pezizomycotina</taxon>
        <taxon>Dothideomycetes</taxon>
        <taxon>Dothideomycetidae</taxon>
        <taxon>Mycosphaerellales</taxon>
        <taxon>Extremaceae</taxon>
        <taxon>Extremus</taxon>
    </lineage>
</organism>
<dbReference type="InterPro" id="IPR001965">
    <property type="entry name" value="Znf_PHD"/>
</dbReference>
<feature type="compositionally biased region" description="Polar residues" evidence="7">
    <location>
        <begin position="161"/>
        <end position="174"/>
    </location>
</feature>
<dbReference type="InterPro" id="IPR049730">
    <property type="entry name" value="SNF2/RAD54-like_C"/>
</dbReference>
<keyword evidence="2" id="KW-0547">Nucleotide-binding</keyword>
<keyword evidence="5" id="KW-0862">Zinc</keyword>
<keyword evidence="1" id="KW-0479">Metal-binding</keyword>
<dbReference type="PROSITE" id="PS51194">
    <property type="entry name" value="HELICASE_CTER"/>
    <property type="match status" value="1"/>
</dbReference>
<dbReference type="Gene3D" id="3.40.50.10810">
    <property type="entry name" value="Tandem AAA-ATPase domain"/>
    <property type="match status" value="1"/>
</dbReference>
<evidence type="ECO:0000256" key="7">
    <source>
        <dbReference type="SAM" id="MobiDB-lite"/>
    </source>
</evidence>
<dbReference type="CDD" id="cd18793">
    <property type="entry name" value="SF2_C_SNF"/>
    <property type="match status" value="1"/>
</dbReference>
<evidence type="ECO:0000256" key="4">
    <source>
        <dbReference type="ARBA" id="ARBA00022801"/>
    </source>
</evidence>
<gene>
    <name evidence="10" type="ORF">LTR09_008987</name>
</gene>
<keyword evidence="11" id="KW-1185">Reference proteome</keyword>
<dbReference type="Pfam" id="PF00628">
    <property type="entry name" value="PHD"/>
    <property type="match status" value="1"/>
</dbReference>
<keyword evidence="3" id="KW-0863">Zinc-finger</keyword>
<feature type="region of interest" description="Disordered" evidence="7">
    <location>
        <begin position="38"/>
        <end position="174"/>
    </location>
</feature>
<feature type="compositionally biased region" description="Polar residues" evidence="7">
    <location>
        <begin position="68"/>
        <end position="81"/>
    </location>
</feature>
<keyword evidence="6" id="KW-0067">ATP-binding</keyword>
<dbReference type="SUPFAM" id="SSF57903">
    <property type="entry name" value="FYVE/PHD zinc finger"/>
    <property type="match status" value="1"/>
</dbReference>
<evidence type="ECO:0000256" key="3">
    <source>
        <dbReference type="ARBA" id="ARBA00022771"/>
    </source>
</evidence>
<dbReference type="GO" id="GO:0005524">
    <property type="term" value="F:ATP binding"/>
    <property type="evidence" value="ECO:0007669"/>
    <property type="project" value="InterPro"/>
</dbReference>
<evidence type="ECO:0000256" key="6">
    <source>
        <dbReference type="ARBA" id="ARBA00022840"/>
    </source>
</evidence>
<dbReference type="SMART" id="SM00249">
    <property type="entry name" value="PHD"/>
    <property type="match status" value="1"/>
</dbReference>
<dbReference type="Gene3D" id="3.40.50.300">
    <property type="entry name" value="P-loop containing nucleotide triphosphate hydrolases"/>
    <property type="match status" value="1"/>
</dbReference>
<feature type="compositionally biased region" description="Acidic residues" evidence="7">
    <location>
        <begin position="100"/>
        <end position="114"/>
    </location>
</feature>
<keyword evidence="4" id="KW-0378">Hydrolase</keyword>
<proteinExistence type="predicted"/>
<evidence type="ECO:0000256" key="1">
    <source>
        <dbReference type="ARBA" id="ARBA00022723"/>
    </source>
</evidence>
<dbReference type="InterPro" id="IPR001650">
    <property type="entry name" value="Helicase_C-like"/>
</dbReference>
<evidence type="ECO:0000313" key="10">
    <source>
        <dbReference type="EMBL" id="KAK3049811.1"/>
    </source>
</evidence>
<evidence type="ECO:0000259" key="9">
    <source>
        <dbReference type="PROSITE" id="PS51194"/>
    </source>
</evidence>
<dbReference type="CDD" id="cd17919">
    <property type="entry name" value="DEXHc_Snf"/>
    <property type="match status" value="1"/>
</dbReference>